<protein>
    <recommendedName>
        <fullName evidence="4">RapA2 cadherin-like domain-containing protein</fullName>
    </recommendedName>
</protein>
<evidence type="ECO:0008006" key="4">
    <source>
        <dbReference type="Google" id="ProtNLM"/>
    </source>
</evidence>
<evidence type="ECO:0000313" key="2">
    <source>
        <dbReference type="EMBL" id="MXQ11471.1"/>
    </source>
</evidence>
<reference evidence="2 3" key="1">
    <citation type="submission" date="2019-12" db="EMBL/GenBank/DDBJ databases">
        <authorList>
            <person name="Yuan C.-G."/>
        </authorList>
    </citation>
    <scope>NUCLEOTIDE SEQUENCE [LARGE SCALE GENOMIC DNA]</scope>
    <source>
        <strain evidence="2 3">KCTC 23863</strain>
    </source>
</reference>
<gene>
    <name evidence="2" type="ORF">GR328_08360</name>
</gene>
<dbReference type="EMBL" id="WURB01000005">
    <property type="protein sequence ID" value="MXQ11471.1"/>
    <property type="molecule type" value="Genomic_DNA"/>
</dbReference>
<proteinExistence type="predicted"/>
<dbReference type="RefSeq" id="WP_160884075.1">
    <property type="nucleotide sequence ID" value="NZ_WURB01000005.1"/>
</dbReference>
<evidence type="ECO:0000256" key="1">
    <source>
        <dbReference type="SAM" id="MobiDB-lite"/>
    </source>
</evidence>
<feature type="region of interest" description="Disordered" evidence="1">
    <location>
        <begin position="305"/>
        <end position="337"/>
    </location>
</feature>
<dbReference type="OrthoDB" id="6756629at2"/>
<keyword evidence="3" id="KW-1185">Reference proteome</keyword>
<accession>A0A7X3MQQ0</accession>
<organism evidence="2 3">
    <name type="scientific">Microvirga makkahensis</name>
    <dbReference type="NCBI Taxonomy" id="1128670"/>
    <lineage>
        <taxon>Bacteria</taxon>
        <taxon>Pseudomonadati</taxon>
        <taxon>Pseudomonadota</taxon>
        <taxon>Alphaproteobacteria</taxon>
        <taxon>Hyphomicrobiales</taxon>
        <taxon>Methylobacteriaceae</taxon>
        <taxon>Microvirga</taxon>
    </lineage>
</organism>
<evidence type="ECO:0000313" key="3">
    <source>
        <dbReference type="Proteomes" id="UP000436483"/>
    </source>
</evidence>
<feature type="non-terminal residue" evidence="2">
    <location>
        <position position="1"/>
    </location>
</feature>
<name>A0A7X3MQQ0_9HYPH</name>
<dbReference type="Proteomes" id="UP000436483">
    <property type="component" value="Unassembled WGS sequence"/>
</dbReference>
<comment type="caution">
    <text evidence="2">The sequence shown here is derived from an EMBL/GenBank/DDBJ whole genome shotgun (WGS) entry which is preliminary data.</text>
</comment>
<dbReference type="AlphaFoldDB" id="A0A7X3MQQ0"/>
<reference evidence="2 3" key="2">
    <citation type="submission" date="2020-01" db="EMBL/GenBank/DDBJ databases">
        <title>Microvirga sp. nov., an arsenate reduction bacterium isolated from Tibet hotspring sediments.</title>
        <authorList>
            <person name="Xian W.-D."/>
            <person name="Li W.-J."/>
        </authorList>
    </citation>
    <scope>NUCLEOTIDE SEQUENCE [LARGE SCALE GENOMIC DNA]</scope>
    <source>
        <strain evidence="2 3">KCTC 23863</strain>
    </source>
</reference>
<sequence>RVDAVADAPRVMALDVAGREDEPIGLDLSAALADTDGSEELSAVFLSGLPDGFTLSHGTIVEGDKWQVPADKLPELCLTPPQNWNGTLQLTLYAMSVETASHDAATASATFTVTVAPVNDAPELALTPPEHSGAGARTASAIGGVEAQDIDSDHLSGASVVLSDAHPGDTLTLEGFELRTEEGRVMIGDTGIELVGGGYDSQAGSLTLSGNASPDIYAEVLRSLMLESADASGLAAGVRSIEVTLLDNEGASSKPSSVEVVVDDVAQPSSDTTEGSFATTMSGPAQDDFRADILLLMSNSDGDTSDTIGGSWTDHTEPKFDAAAPDPLAEHEHPVSDSIQSVSDFHVDIGRVNWS</sequence>